<sequence length="266" mass="28606">ENEQRGGRRGVGSVREAALLLDDDHHEYVGGEGDGNVEEAEESAILVSSRRRRLDANDGEEDDGDGCGEPCDEQQDGLGVVPAVDGEVELREDGAAEADVALEQAQHDPAAAPWKALDAGDERAGAGQGLRVGPSADVGAHEPERRARRPAGDDEVDHEVAGEVHGGADGEHGRGWRDLVQEAGDDADVAAEVLEEGERVERALVVAQRRLERRGVDAEGVGRPRRGQDEQARERHEPPPCHHLSGEPQCHHLRLRHARATAVHHN</sequence>
<feature type="compositionally biased region" description="Acidic residues" evidence="1">
    <location>
        <begin position="57"/>
        <end position="75"/>
    </location>
</feature>
<organism evidence="2 3">
    <name type="scientific">Triticum urartu</name>
    <name type="common">Red wild einkorn</name>
    <name type="synonym">Crithodium urartu</name>
    <dbReference type="NCBI Taxonomy" id="4572"/>
    <lineage>
        <taxon>Eukaryota</taxon>
        <taxon>Viridiplantae</taxon>
        <taxon>Streptophyta</taxon>
        <taxon>Embryophyta</taxon>
        <taxon>Tracheophyta</taxon>
        <taxon>Spermatophyta</taxon>
        <taxon>Magnoliopsida</taxon>
        <taxon>Liliopsida</taxon>
        <taxon>Poales</taxon>
        <taxon>Poaceae</taxon>
        <taxon>BOP clade</taxon>
        <taxon>Pooideae</taxon>
        <taxon>Triticodae</taxon>
        <taxon>Triticeae</taxon>
        <taxon>Triticinae</taxon>
        <taxon>Triticum</taxon>
    </lineage>
</organism>
<evidence type="ECO:0000313" key="3">
    <source>
        <dbReference type="Proteomes" id="UP000015106"/>
    </source>
</evidence>
<accession>A0A8R7Q1Z5</accession>
<evidence type="ECO:0000313" key="2">
    <source>
        <dbReference type="EnsemblPlants" id="TuG1812G0400001569.01.T01.cds409416"/>
    </source>
</evidence>
<dbReference type="AlphaFoldDB" id="A0A8R7Q1Z5"/>
<feature type="region of interest" description="Disordered" evidence="1">
    <location>
        <begin position="24"/>
        <end position="78"/>
    </location>
</feature>
<reference evidence="3" key="1">
    <citation type="journal article" date="2013" name="Nature">
        <title>Draft genome of the wheat A-genome progenitor Triticum urartu.</title>
        <authorList>
            <person name="Ling H.Q."/>
            <person name="Zhao S."/>
            <person name="Liu D."/>
            <person name="Wang J."/>
            <person name="Sun H."/>
            <person name="Zhang C."/>
            <person name="Fan H."/>
            <person name="Li D."/>
            <person name="Dong L."/>
            <person name="Tao Y."/>
            <person name="Gao C."/>
            <person name="Wu H."/>
            <person name="Li Y."/>
            <person name="Cui Y."/>
            <person name="Guo X."/>
            <person name="Zheng S."/>
            <person name="Wang B."/>
            <person name="Yu K."/>
            <person name="Liang Q."/>
            <person name="Yang W."/>
            <person name="Lou X."/>
            <person name="Chen J."/>
            <person name="Feng M."/>
            <person name="Jian J."/>
            <person name="Zhang X."/>
            <person name="Luo G."/>
            <person name="Jiang Y."/>
            <person name="Liu J."/>
            <person name="Wang Z."/>
            <person name="Sha Y."/>
            <person name="Zhang B."/>
            <person name="Wu H."/>
            <person name="Tang D."/>
            <person name="Shen Q."/>
            <person name="Xue P."/>
            <person name="Zou S."/>
            <person name="Wang X."/>
            <person name="Liu X."/>
            <person name="Wang F."/>
            <person name="Yang Y."/>
            <person name="An X."/>
            <person name="Dong Z."/>
            <person name="Zhang K."/>
            <person name="Zhang X."/>
            <person name="Luo M.C."/>
            <person name="Dvorak J."/>
            <person name="Tong Y."/>
            <person name="Wang J."/>
            <person name="Yang H."/>
            <person name="Li Z."/>
            <person name="Wang D."/>
            <person name="Zhang A."/>
            <person name="Wang J."/>
        </authorList>
    </citation>
    <scope>NUCLEOTIDE SEQUENCE</scope>
    <source>
        <strain evidence="3">cv. G1812</strain>
    </source>
</reference>
<dbReference type="Proteomes" id="UP000015106">
    <property type="component" value="Chromosome 4"/>
</dbReference>
<reference evidence="2" key="3">
    <citation type="submission" date="2022-06" db="UniProtKB">
        <authorList>
            <consortium name="EnsemblPlants"/>
        </authorList>
    </citation>
    <scope>IDENTIFICATION</scope>
</reference>
<feature type="region of interest" description="Disordered" evidence="1">
    <location>
        <begin position="121"/>
        <end position="156"/>
    </location>
</feature>
<evidence type="ECO:0000256" key="1">
    <source>
        <dbReference type="SAM" id="MobiDB-lite"/>
    </source>
</evidence>
<proteinExistence type="predicted"/>
<feature type="region of interest" description="Disordered" evidence="1">
    <location>
        <begin position="213"/>
        <end position="248"/>
    </location>
</feature>
<keyword evidence="3" id="KW-1185">Reference proteome</keyword>
<dbReference type="EnsemblPlants" id="TuG1812G0400001569.01.T01">
    <property type="protein sequence ID" value="TuG1812G0400001569.01.T01.cds409416"/>
    <property type="gene ID" value="TuG1812G0400001569.01"/>
</dbReference>
<dbReference type="Gramene" id="TuG1812G0400001569.01.T01">
    <property type="protein sequence ID" value="TuG1812G0400001569.01.T01.cds409416"/>
    <property type="gene ID" value="TuG1812G0400001569.01"/>
</dbReference>
<protein>
    <submittedName>
        <fullName evidence="2">Uncharacterized protein</fullName>
    </submittedName>
</protein>
<feature type="compositionally biased region" description="Basic and acidic residues" evidence="1">
    <location>
        <begin position="213"/>
        <end position="240"/>
    </location>
</feature>
<reference evidence="2" key="2">
    <citation type="submission" date="2018-03" db="EMBL/GenBank/DDBJ databases">
        <title>The Triticum urartu genome reveals the dynamic nature of wheat genome evolution.</title>
        <authorList>
            <person name="Ling H."/>
            <person name="Ma B."/>
            <person name="Shi X."/>
            <person name="Liu H."/>
            <person name="Dong L."/>
            <person name="Sun H."/>
            <person name="Cao Y."/>
            <person name="Gao Q."/>
            <person name="Zheng S."/>
            <person name="Li Y."/>
            <person name="Yu Y."/>
            <person name="Du H."/>
            <person name="Qi M."/>
            <person name="Li Y."/>
            <person name="Yu H."/>
            <person name="Cui Y."/>
            <person name="Wang N."/>
            <person name="Chen C."/>
            <person name="Wu H."/>
            <person name="Zhao Y."/>
            <person name="Zhang J."/>
            <person name="Li Y."/>
            <person name="Zhou W."/>
            <person name="Zhang B."/>
            <person name="Hu W."/>
            <person name="Eijk M."/>
            <person name="Tang J."/>
            <person name="Witsenboer H."/>
            <person name="Zhao S."/>
            <person name="Li Z."/>
            <person name="Zhang A."/>
            <person name="Wang D."/>
            <person name="Liang C."/>
        </authorList>
    </citation>
    <scope>NUCLEOTIDE SEQUENCE [LARGE SCALE GENOMIC DNA]</scope>
    <source>
        <strain evidence="2">cv. G1812</strain>
    </source>
</reference>
<name>A0A8R7Q1Z5_TRIUA</name>